<feature type="region of interest" description="Disordered" evidence="1">
    <location>
        <begin position="1"/>
        <end position="40"/>
    </location>
</feature>
<name>A0A314YRA3_PRUYE</name>
<proteinExistence type="predicted"/>
<evidence type="ECO:0000313" key="2">
    <source>
        <dbReference type="EMBL" id="PQQ10945.1"/>
    </source>
</evidence>
<sequence length="68" mass="6973">MCSGSRVPKVSLGTGMSKARGAKGDRNHRGGAEGELNHGVMPNVSLGTGVQKATQILHVARHGVPKVS</sequence>
<dbReference type="Proteomes" id="UP000250321">
    <property type="component" value="Unassembled WGS sequence"/>
</dbReference>
<feature type="compositionally biased region" description="Basic and acidic residues" evidence="1">
    <location>
        <begin position="22"/>
        <end position="36"/>
    </location>
</feature>
<protein>
    <submittedName>
        <fullName evidence="2">Uncharacterized protein</fullName>
    </submittedName>
</protein>
<accession>A0A314YRA3</accession>
<dbReference type="AlphaFoldDB" id="A0A314YRA3"/>
<gene>
    <name evidence="2" type="ORF">Pyn_11367</name>
</gene>
<evidence type="ECO:0000256" key="1">
    <source>
        <dbReference type="SAM" id="MobiDB-lite"/>
    </source>
</evidence>
<reference evidence="2 3" key="1">
    <citation type="submission" date="2018-02" db="EMBL/GenBank/DDBJ databases">
        <title>Draft genome of wild Prunus yedoensis var. nudiflora.</title>
        <authorList>
            <person name="Baek S."/>
            <person name="Kim J.-H."/>
            <person name="Choi K."/>
            <person name="Kim G.-B."/>
            <person name="Cho A."/>
            <person name="Jang H."/>
            <person name="Shin C.-H."/>
            <person name="Yu H.-J."/>
            <person name="Mun J.-H."/>
        </authorList>
    </citation>
    <scope>NUCLEOTIDE SEQUENCE [LARGE SCALE GENOMIC DNA]</scope>
    <source>
        <strain evidence="3">cv. Jeju island</strain>
        <tissue evidence="2">Leaf</tissue>
    </source>
</reference>
<organism evidence="2 3">
    <name type="scientific">Prunus yedoensis var. nudiflora</name>
    <dbReference type="NCBI Taxonomy" id="2094558"/>
    <lineage>
        <taxon>Eukaryota</taxon>
        <taxon>Viridiplantae</taxon>
        <taxon>Streptophyta</taxon>
        <taxon>Embryophyta</taxon>
        <taxon>Tracheophyta</taxon>
        <taxon>Spermatophyta</taxon>
        <taxon>Magnoliopsida</taxon>
        <taxon>eudicotyledons</taxon>
        <taxon>Gunneridae</taxon>
        <taxon>Pentapetalae</taxon>
        <taxon>rosids</taxon>
        <taxon>fabids</taxon>
        <taxon>Rosales</taxon>
        <taxon>Rosaceae</taxon>
        <taxon>Amygdaloideae</taxon>
        <taxon>Amygdaleae</taxon>
        <taxon>Prunus</taxon>
    </lineage>
</organism>
<dbReference type="EMBL" id="PJQY01000442">
    <property type="protein sequence ID" value="PQQ10945.1"/>
    <property type="molecule type" value="Genomic_DNA"/>
</dbReference>
<keyword evidence="3" id="KW-1185">Reference proteome</keyword>
<evidence type="ECO:0000313" key="3">
    <source>
        <dbReference type="Proteomes" id="UP000250321"/>
    </source>
</evidence>
<comment type="caution">
    <text evidence="2">The sequence shown here is derived from an EMBL/GenBank/DDBJ whole genome shotgun (WGS) entry which is preliminary data.</text>
</comment>